<dbReference type="InterPro" id="IPR001015">
    <property type="entry name" value="Ferrochelatase"/>
</dbReference>
<organism evidence="14 15">
    <name type="scientific">Ramazzottius varieornatus</name>
    <name type="common">Water bear</name>
    <name type="synonym">Tardigrade</name>
    <dbReference type="NCBI Taxonomy" id="947166"/>
    <lineage>
        <taxon>Eukaryota</taxon>
        <taxon>Metazoa</taxon>
        <taxon>Ecdysozoa</taxon>
        <taxon>Tardigrada</taxon>
        <taxon>Eutardigrada</taxon>
        <taxon>Parachela</taxon>
        <taxon>Hypsibioidea</taxon>
        <taxon>Ramazzottiidae</taxon>
        <taxon>Ramazzottius</taxon>
    </lineage>
</organism>
<dbReference type="InterPro" id="IPR033644">
    <property type="entry name" value="Ferrochelatase_C"/>
</dbReference>
<evidence type="ECO:0000256" key="7">
    <source>
        <dbReference type="ARBA" id="ARBA00023128"/>
    </source>
</evidence>
<keyword evidence="7" id="KW-0496">Mitochondrion</keyword>
<dbReference type="HAMAP" id="MF_00323">
    <property type="entry name" value="Ferrochelatase"/>
    <property type="match status" value="1"/>
</dbReference>
<proteinExistence type="inferred from homology"/>
<dbReference type="NCBIfam" id="TIGR00109">
    <property type="entry name" value="hemH"/>
    <property type="match status" value="1"/>
</dbReference>
<dbReference type="CDD" id="cd03411">
    <property type="entry name" value="Ferrochelatase_N"/>
    <property type="match status" value="1"/>
</dbReference>
<dbReference type="OrthoDB" id="1323at2759"/>
<evidence type="ECO:0000256" key="13">
    <source>
        <dbReference type="RuleBase" id="RU000607"/>
    </source>
</evidence>
<dbReference type="SUPFAM" id="SSF53800">
    <property type="entry name" value="Chelatase"/>
    <property type="match status" value="1"/>
</dbReference>
<dbReference type="UniPathway" id="UPA00252">
    <property type="reaction ID" value="UER00325"/>
</dbReference>
<dbReference type="EC" id="4.98.1.1" evidence="13"/>
<comment type="similarity">
    <text evidence="3 13">Belongs to the ferrochelatase family.</text>
</comment>
<dbReference type="AlphaFoldDB" id="A0A1D1VC79"/>
<dbReference type="Pfam" id="PF00762">
    <property type="entry name" value="Ferrochelatase"/>
    <property type="match status" value="1"/>
</dbReference>
<dbReference type="GO" id="GO:0004325">
    <property type="term" value="F:ferrochelatase activity"/>
    <property type="evidence" value="ECO:0007669"/>
    <property type="project" value="UniProtKB-UniRule"/>
</dbReference>
<dbReference type="GO" id="GO:0005743">
    <property type="term" value="C:mitochondrial inner membrane"/>
    <property type="evidence" value="ECO:0007669"/>
    <property type="project" value="UniProtKB-SubCell"/>
</dbReference>
<evidence type="ECO:0000256" key="1">
    <source>
        <dbReference type="ARBA" id="ARBA00004443"/>
    </source>
</evidence>
<sequence>MDVPLGRVRQFTTRRSIGTGPNVAVEPRRDPAPKTGILMLNMGGPEKTADVHDFLLRLFMDRDLIPLPAQKVLAPAIARRRTPRIQAQYEAIGGGSPIKSWTELQGQAMVDHLNKIAPEHGPYKYYIGFRYVHPLTEDTLRLMEADGVQNGIAFTQYPQYSCSTTGSSLNAVYRHYKSTGAKPTINWSVIDRWPLHPGLVEAFAQHIQEELLEFPEEERKDVVILFSAHSLPLQVVNRGDPYPAEVGGTVLAVMEKLKYSHSYRLCWQSKVGPLPWLAPQTDEVIKGLAERGRKNALLVPIAFTSDHIETLYELDHEYAGELGKKVGMKNIRRVKSLNDNPVFTQALADIVLQHLESGKKCTAQLPLRCPLCVNPVCGPMREFFTAQTF</sequence>
<keyword evidence="11 13" id="KW-0627">Porphyrin biosynthesis</keyword>
<evidence type="ECO:0000256" key="4">
    <source>
        <dbReference type="ARBA" id="ARBA00022792"/>
    </source>
</evidence>
<dbReference type="GO" id="GO:0006783">
    <property type="term" value="P:heme biosynthetic process"/>
    <property type="evidence" value="ECO:0007669"/>
    <property type="project" value="UniProtKB-UniRule"/>
</dbReference>
<comment type="caution">
    <text evidence="14">The sequence shown here is derived from an EMBL/GenBank/DDBJ whole genome shotgun (WGS) entry which is preliminary data.</text>
</comment>
<comment type="subcellular location">
    <subcellularLocation>
        <location evidence="1">Mitochondrion inner membrane</location>
        <topology evidence="1">Peripheral membrane protein</topology>
        <orientation evidence="1">Matrix side</orientation>
    </subcellularLocation>
</comment>
<dbReference type="CDD" id="cd00419">
    <property type="entry name" value="Ferrochelatase_C"/>
    <property type="match status" value="1"/>
</dbReference>
<gene>
    <name evidence="14" type="primary">RvY_08664-1</name>
    <name evidence="14" type="synonym">RvY_08664.1</name>
    <name evidence="14" type="ORF">RvY_08664</name>
</gene>
<evidence type="ECO:0000256" key="3">
    <source>
        <dbReference type="ARBA" id="ARBA00007718"/>
    </source>
</evidence>
<dbReference type="Proteomes" id="UP000186922">
    <property type="component" value="Unassembled WGS sequence"/>
</dbReference>
<dbReference type="InterPro" id="IPR033659">
    <property type="entry name" value="Ferrochelatase_N"/>
</dbReference>
<evidence type="ECO:0000313" key="15">
    <source>
        <dbReference type="Proteomes" id="UP000186922"/>
    </source>
</evidence>
<evidence type="ECO:0000256" key="6">
    <source>
        <dbReference type="ARBA" id="ARBA00023004"/>
    </source>
</evidence>
<evidence type="ECO:0000256" key="9">
    <source>
        <dbReference type="ARBA" id="ARBA00023136"/>
    </source>
</evidence>
<comment type="function">
    <text evidence="13">Catalyzes the ferrous insertion into protoporphyrin IX.</text>
</comment>
<dbReference type="Gene3D" id="3.40.50.1400">
    <property type="match status" value="2"/>
</dbReference>
<accession>A0A1D1VC79</accession>
<evidence type="ECO:0000256" key="5">
    <source>
        <dbReference type="ARBA" id="ARBA00022946"/>
    </source>
</evidence>
<dbReference type="PANTHER" id="PTHR11108:SF1">
    <property type="entry name" value="FERROCHELATASE, MITOCHONDRIAL"/>
    <property type="match status" value="1"/>
</dbReference>
<comment type="catalytic activity">
    <reaction evidence="12">
        <text>heme b + 2 H(+) = protoporphyrin IX + Fe(2+)</text>
        <dbReference type="Rhea" id="RHEA:22584"/>
        <dbReference type="ChEBI" id="CHEBI:15378"/>
        <dbReference type="ChEBI" id="CHEBI:29033"/>
        <dbReference type="ChEBI" id="CHEBI:57306"/>
        <dbReference type="ChEBI" id="CHEBI:60344"/>
        <dbReference type="EC" id="4.98.1.1"/>
    </reaction>
    <physiologicalReaction direction="right-to-left" evidence="12">
        <dbReference type="Rhea" id="RHEA:22586"/>
    </physiologicalReaction>
</comment>
<dbReference type="EMBL" id="BDGG01000004">
    <property type="protein sequence ID" value="GAU97347.1"/>
    <property type="molecule type" value="Genomic_DNA"/>
</dbReference>
<evidence type="ECO:0000256" key="8">
    <source>
        <dbReference type="ARBA" id="ARBA00023133"/>
    </source>
</evidence>
<dbReference type="STRING" id="947166.A0A1D1VC79"/>
<keyword evidence="8 13" id="KW-0350">Heme biosynthesis</keyword>
<reference evidence="14 15" key="1">
    <citation type="journal article" date="2016" name="Nat. Commun.">
        <title>Extremotolerant tardigrade genome and improved radiotolerance of human cultured cells by tardigrade-unique protein.</title>
        <authorList>
            <person name="Hashimoto T."/>
            <person name="Horikawa D.D."/>
            <person name="Saito Y."/>
            <person name="Kuwahara H."/>
            <person name="Kozuka-Hata H."/>
            <person name="Shin-I T."/>
            <person name="Minakuchi Y."/>
            <person name="Ohishi K."/>
            <person name="Motoyama A."/>
            <person name="Aizu T."/>
            <person name="Enomoto A."/>
            <person name="Kondo K."/>
            <person name="Tanaka S."/>
            <person name="Hara Y."/>
            <person name="Koshikawa S."/>
            <person name="Sagara H."/>
            <person name="Miura T."/>
            <person name="Yokobori S."/>
            <person name="Miyagawa K."/>
            <person name="Suzuki Y."/>
            <person name="Kubo T."/>
            <person name="Oyama M."/>
            <person name="Kohara Y."/>
            <person name="Fujiyama A."/>
            <person name="Arakawa K."/>
            <person name="Katayama T."/>
            <person name="Toyoda A."/>
            <person name="Kunieda T."/>
        </authorList>
    </citation>
    <scope>NUCLEOTIDE SEQUENCE [LARGE SCALE GENOMIC DNA]</scope>
    <source>
        <strain evidence="14 15">YOKOZUNA-1</strain>
    </source>
</reference>
<keyword evidence="10 13" id="KW-0456">Lyase</keyword>
<protein>
    <recommendedName>
        <fullName evidence="13">Ferrochelatase</fullName>
        <ecNumber evidence="13">4.98.1.1</ecNumber>
    </recommendedName>
</protein>
<keyword evidence="5" id="KW-0809">Transit peptide</keyword>
<comment type="pathway">
    <text evidence="2 13">Porphyrin-containing compound metabolism; protoheme biosynthesis; protoheme from protoporphyrin-IX: step 1/1.</text>
</comment>
<dbReference type="InterPro" id="IPR019772">
    <property type="entry name" value="Ferrochelatase_AS"/>
</dbReference>
<keyword evidence="9" id="KW-0472">Membrane</keyword>
<dbReference type="PROSITE" id="PS00534">
    <property type="entry name" value="FERROCHELATASE"/>
    <property type="match status" value="1"/>
</dbReference>
<evidence type="ECO:0000256" key="12">
    <source>
        <dbReference type="ARBA" id="ARBA00049915"/>
    </source>
</evidence>
<keyword evidence="6 13" id="KW-0408">Iron</keyword>
<keyword evidence="15" id="KW-1185">Reference proteome</keyword>
<evidence type="ECO:0000256" key="10">
    <source>
        <dbReference type="ARBA" id="ARBA00023239"/>
    </source>
</evidence>
<keyword evidence="4 13" id="KW-0999">Mitochondrion inner membrane</keyword>
<dbReference type="PANTHER" id="PTHR11108">
    <property type="entry name" value="FERROCHELATASE"/>
    <property type="match status" value="1"/>
</dbReference>
<evidence type="ECO:0000256" key="2">
    <source>
        <dbReference type="ARBA" id="ARBA00004943"/>
    </source>
</evidence>
<evidence type="ECO:0000256" key="11">
    <source>
        <dbReference type="ARBA" id="ARBA00023244"/>
    </source>
</evidence>
<dbReference type="FunFam" id="3.40.50.1400:FF:000003">
    <property type="entry name" value="Ferrochelatase"/>
    <property type="match status" value="1"/>
</dbReference>
<evidence type="ECO:0000313" key="14">
    <source>
        <dbReference type="EMBL" id="GAU97347.1"/>
    </source>
</evidence>
<name>A0A1D1VC79_RAMVA</name>